<feature type="active site" description="Charge relay system" evidence="2">
    <location>
        <position position="287"/>
    </location>
</feature>
<dbReference type="PIRSF" id="PIRSF005211">
    <property type="entry name" value="Ab_hydro_YheT"/>
    <property type="match status" value="1"/>
</dbReference>
<organism evidence="4 5">
    <name type="scientific">Arenicella chitinivorans</name>
    <dbReference type="NCBI Taxonomy" id="1329800"/>
    <lineage>
        <taxon>Bacteria</taxon>
        <taxon>Pseudomonadati</taxon>
        <taxon>Pseudomonadota</taxon>
        <taxon>Gammaproteobacteria</taxon>
        <taxon>Arenicellales</taxon>
        <taxon>Arenicellaceae</taxon>
        <taxon>Arenicella</taxon>
    </lineage>
</organism>
<evidence type="ECO:0000256" key="1">
    <source>
        <dbReference type="ARBA" id="ARBA00010884"/>
    </source>
</evidence>
<name>A0A918RY56_9GAMM</name>
<dbReference type="EMBL" id="BMXA01000006">
    <property type="protein sequence ID" value="GHA16939.1"/>
    <property type="molecule type" value="Genomic_DNA"/>
</dbReference>
<protein>
    <submittedName>
        <fullName evidence="4">Hydrolase</fullName>
    </submittedName>
</protein>
<dbReference type="PANTHER" id="PTHR10794">
    <property type="entry name" value="ABHYDROLASE DOMAIN-CONTAINING PROTEIN"/>
    <property type="match status" value="1"/>
</dbReference>
<dbReference type="InterPro" id="IPR000073">
    <property type="entry name" value="AB_hydrolase_1"/>
</dbReference>
<dbReference type="PANTHER" id="PTHR10794:SF63">
    <property type="entry name" value="ALPHA_BETA HYDROLASE 1, ISOFORM A"/>
    <property type="match status" value="1"/>
</dbReference>
<dbReference type="Gene3D" id="3.40.50.1820">
    <property type="entry name" value="alpha/beta hydrolase"/>
    <property type="match status" value="1"/>
</dbReference>
<comment type="caution">
    <text evidence="4">The sequence shown here is derived from an EMBL/GenBank/DDBJ whole genome shotgun (WGS) entry which is preliminary data.</text>
</comment>
<evidence type="ECO:0000256" key="2">
    <source>
        <dbReference type="PIRSR" id="PIRSR005211-1"/>
    </source>
</evidence>
<dbReference type="SUPFAM" id="SSF53474">
    <property type="entry name" value="alpha/beta-Hydrolases"/>
    <property type="match status" value="1"/>
</dbReference>
<dbReference type="InterPro" id="IPR029058">
    <property type="entry name" value="AB_hydrolase_fold"/>
</dbReference>
<keyword evidence="4" id="KW-0378">Hydrolase</keyword>
<dbReference type="GO" id="GO:0047372">
    <property type="term" value="F:monoacylglycerol lipase activity"/>
    <property type="evidence" value="ECO:0007669"/>
    <property type="project" value="TreeGrafter"/>
</dbReference>
<sequence>MSEINRTFQKSKLSQEFKPAFGLRNPHSQTILSSIGIRKRVIGKRFQPYAQSQKQILLSGGEDVRLVGYLNQASHEPAQQLAILIHGWEGSHESTYIQSMALEMLQAGVDVFRLNLRDHGDSHHLNKAIFNSTLIDEVMYAIEDLQSRLSYDNMHLIGFSLGGNFSLRVAAMAHDLHITLKSVIAFCPVVHAAHSNLVLNQVSNFVYGKYFVRKWKRSLRKKLEHWPEYDFAKKLDSLKTLDDMNEALVPEYTEFDDTKTYFDAYAINGERMAKTIAPCYLFFAQDDMIIPVEGIKELADNSDIHITVTEQGGHCGYIKNWKWECWQDEQALKIIQQFD</sequence>
<feature type="active site" description="Charge relay system" evidence="2">
    <location>
        <position position="160"/>
    </location>
</feature>
<dbReference type="AlphaFoldDB" id="A0A918RY56"/>
<dbReference type="RefSeq" id="WP_189402356.1">
    <property type="nucleotide sequence ID" value="NZ_BMXA01000006.1"/>
</dbReference>
<dbReference type="Pfam" id="PF00561">
    <property type="entry name" value="Abhydrolase_1"/>
    <property type="match status" value="1"/>
</dbReference>
<dbReference type="GO" id="GO:0034338">
    <property type="term" value="F:short-chain carboxylesterase activity"/>
    <property type="evidence" value="ECO:0007669"/>
    <property type="project" value="TreeGrafter"/>
</dbReference>
<feature type="domain" description="AB hydrolase-1" evidence="3">
    <location>
        <begin position="83"/>
        <end position="190"/>
    </location>
</feature>
<evidence type="ECO:0000313" key="5">
    <source>
        <dbReference type="Proteomes" id="UP000614811"/>
    </source>
</evidence>
<dbReference type="Proteomes" id="UP000614811">
    <property type="component" value="Unassembled WGS sequence"/>
</dbReference>
<keyword evidence="5" id="KW-1185">Reference proteome</keyword>
<evidence type="ECO:0000313" key="4">
    <source>
        <dbReference type="EMBL" id="GHA16939.1"/>
    </source>
</evidence>
<gene>
    <name evidence="4" type="ORF">GCM10008090_28270</name>
</gene>
<comment type="similarity">
    <text evidence="1">Belongs to the AB hydrolase superfamily. AB hydrolase 4 family.</text>
</comment>
<dbReference type="InterPro" id="IPR012020">
    <property type="entry name" value="ABHD4"/>
</dbReference>
<feature type="active site" description="Charge relay system" evidence="2">
    <location>
        <position position="314"/>
    </location>
</feature>
<reference evidence="4" key="1">
    <citation type="journal article" date="2014" name="Int. J. Syst. Evol. Microbiol.">
        <title>Complete genome sequence of Corynebacterium casei LMG S-19264T (=DSM 44701T), isolated from a smear-ripened cheese.</title>
        <authorList>
            <consortium name="US DOE Joint Genome Institute (JGI-PGF)"/>
            <person name="Walter F."/>
            <person name="Albersmeier A."/>
            <person name="Kalinowski J."/>
            <person name="Ruckert C."/>
        </authorList>
    </citation>
    <scope>NUCLEOTIDE SEQUENCE</scope>
    <source>
        <strain evidence="4">KCTC 12711</strain>
    </source>
</reference>
<accession>A0A918RY56</accession>
<evidence type="ECO:0000259" key="3">
    <source>
        <dbReference type="Pfam" id="PF00561"/>
    </source>
</evidence>
<proteinExistence type="inferred from homology"/>
<dbReference type="InterPro" id="IPR050960">
    <property type="entry name" value="AB_hydrolase_4_sf"/>
</dbReference>
<reference evidence="4" key="2">
    <citation type="submission" date="2020-09" db="EMBL/GenBank/DDBJ databases">
        <authorList>
            <person name="Sun Q."/>
            <person name="Kim S."/>
        </authorList>
    </citation>
    <scope>NUCLEOTIDE SEQUENCE</scope>
    <source>
        <strain evidence="4">KCTC 12711</strain>
    </source>
</reference>